<dbReference type="AlphaFoldDB" id="A0A9P7GGM6"/>
<evidence type="ECO:0000313" key="13">
    <source>
        <dbReference type="EMBL" id="KAG5650229.1"/>
    </source>
</evidence>
<organism evidence="13 14">
    <name type="scientific">Sphagnurus paluster</name>
    <dbReference type="NCBI Taxonomy" id="117069"/>
    <lineage>
        <taxon>Eukaryota</taxon>
        <taxon>Fungi</taxon>
        <taxon>Dikarya</taxon>
        <taxon>Basidiomycota</taxon>
        <taxon>Agaricomycotina</taxon>
        <taxon>Agaricomycetes</taxon>
        <taxon>Agaricomycetidae</taxon>
        <taxon>Agaricales</taxon>
        <taxon>Tricholomatineae</taxon>
        <taxon>Lyophyllaceae</taxon>
        <taxon>Sphagnurus</taxon>
    </lineage>
</organism>
<protein>
    <recommendedName>
        <fullName evidence="15">Potassium transporter</fullName>
    </recommendedName>
</protein>
<feature type="region of interest" description="Disordered" evidence="9">
    <location>
        <begin position="119"/>
        <end position="143"/>
    </location>
</feature>
<evidence type="ECO:0000259" key="12">
    <source>
        <dbReference type="Pfam" id="PF22776"/>
    </source>
</evidence>
<dbReference type="GO" id="GO:0015079">
    <property type="term" value="F:potassium ion transmembrane transporter activity"/>
    <property type="evidence" value="ECO:0007669"/>
    <property type="project" value="InterPro"/>
</dbReference>
<evidence type="ECO:0000256" key="2">
    <source>
        <dbReference type="ARBA" id="ARBA00022448"/>
    </source>
</evidence>
<accession>A0A9P7GGM6</accession>
<keyword evidence="7" id="KW-0406">Ion transport</keyword>
<sequence length="635" mass="70273">MRPFPESLEFEEKGIDLNVKRQAVVLRGLPLFLLSFQTLGVIYSDIGTSPLYVLNGIWPQSGPPPSKEDVIGGVSAILWALTLLPLIKYVFISLEFGTGEGEGGPFALFQGLYPSAEHDHDTDRTLTGDSFNTEPQQQSGPRRISEKVRWPLLTVADGVFTPAVSVTSAVGGIAVAKPSVNKDIVPISIALLLCLFFIQRFGTSRIAFTYAPVFLRTKDYNILAGVLLAVTGCEAVFANLGQFNALSIRISFTSFVYPALVLAYLGQGARLIHDGPAVIPNVFYNTIPGPHNGPLFWVVFIFAILATIIASQALISATFSLVQQLIHSKAFPPIRMVHTSEFIQGQIYIPAVNWLLMFAVIIVVAAFSDLQNLTNAYGFSVATVMLTTSMLIAVHIYYVKNLSVILAIGYTLIFGFFDGESLEDVFDDGNRKNLRYFIQQESGSPEILQIPARRDSRATVSTEDIEEQTIEDTNSMAESPLDPIFYYMPGLREKSASGEFLELERRELARIPTFAVFHKVSKGKGVPHSFIGFIRQWPGLPRVVIFLSICIISMPRVPRGDRYAVTKVRTIEGFYGVTYYVGFRDIFDVQVNDLIDKICEVEQQVNPGSSEATIQEIRAVSGNLTHMWVLADFLH</sequence>
<evidence type="ECO:0000256" key="6">
    <source>
        <dbReference type="ARBA" id="ARBA00022989"/>
    </source>
</evidence>
<evidence type="ECO:0000256" key="7">
    <source>
        <dbReference type="ARBA" id="ARBA00023065"/>
    </source>
</evidence>
<dbReference type="Pfam" id="PF02705">
    <property type="entry name" value="K_trans"/>
    <property type="match status" value="2"/>
</dbReference>
<name>A0A9P7GGM6_9AGAR</name>
<dbReference type="InterPro" id="IPR053951">
    <property type="entry name" value="K_trans_N"/>
</dbReference>
<evidence type="ECO:0000256" key="1">
    <source>
        <dbReference type="ARBA" id="ARBA00004141"/>
    </source>
</evidence>
<comment type="subcellular location">
    <subcellularLocation>
        <location evidence="1">Membrane</location>
        <topology evidence="1">Multi-pass membrane protein</topology>
    </subcellularLocation>
</comment>
<feature type="transmembrane region" description="Helical" evidence="10">
    <location>
        <begin position="70"/>
        <end position="91"/>
    </location>
</feature>
<evidence type="ECO:0000256" key="9">
    <source>
        <dbReference type="SAM" id="MobiDB-lite"/>
    </source>
</evidence>
<dbReference type="PANTHER" id="PTHR30540">
    <property type="entry name" value="OSMOTIC STRESS POTASSIUM TRANSPORTER"/>
    <property type="match status" value="1"/>
</dbReference>
<dbReference type="OrthoDB" id="504708at2759"/>
<evidence type="ECO:0000259" key="11">
    <source>
        <dbReference type="Pfam" id="PF02705"/>
    </source>
</evidence>
<keyword evidence="2" id="KW-0813">Transport</keyword>
<feature type="transmembrane region" description="Helical" evidence="10">
    <location>
        <begin position="379"/>
        <end position="399"/>
    </location>
</feature>
<evidence type="ECO:0000256" key="5">
    <source>
        <dbReference type="ARBA" id="ARBA00022958"/>
    </source>
</evidence>
<dbReference type="InterPro" id="IPR003855">
    <property type="entry name" value="K+_transporter"/>
</dbReference>
<keyword evidence="3" id="KW-0633">Potassium transport</keyword>
<gene>
    <name evidence="13" type="ORF">H0H81_000252</name>
</gene>
<feature type="domain" description="K+ potassium transporter integral membrane" evidence="11">
    <location>
        <begin position="35"/>
        <end position="215"/>
    </location>
</feature>
<dbReference type="Pfam" id="PF22776">
    <property type="entry name" value="K_trans_C"/>
    <property type="match status" value="1"/>
</dbReference>
<keyword evidence="5" id="KW-0630">Potassium</keyword>
<dbReference type="GO" id="GO:0016020">
    <property type="term" value="C:membrane"/>
    <property type="evidence" value="ECO:0007669"/>
    <property type="project" value="UniProtKB-SubCell"/>
</dbReference>
<evidence type="ECO:0000256" key="3">
    <source>
        <dbReference type="ARBA" id="ARBA00022538"/>
    </source>
</evidence>
<feature type="domain" description="K+ potassium transporter integral membrane" evidence="11">
    <location>
        <begin position="218"/>
        <end position="419"/>
    </location>
</feature>
<dbReference type="PANTHER" id="PTHR30540:SF83">
    <property type="entry name" value="K+ POTASSIUM TRANSPORTER"/>
    <property type="match status" value="1"/>
</dbReference>
<evidence type="ECO:0008006" key="15">
    <source>
        <dbReference type="Google" id="ProtNLM"/>
    </source>
</evidence>
<feature type="transmembrane region" description="Helical" evidence="10">
    <location>
        <begin position="347"/>
        <end position="367"/>
    </location>
</feature>
<keyword evidence="14" id="KW-1185">Reference proteome</keyword>
<proteinExistence type="predicted"/>
<evidence type="ECO:0000256" key="10">
    <source>
        <dbReference type="SAM" id="Phobius"/>
    </source>
</evidence>
<keyword evidence="8 10" id="KW-0472">Membrane</keyword>
<feature type="transmembrane region" description="Helical" evidence="10">
    <location>
        <begin position="184"/>
        <end position="202"/>
    </location>
</feature>
<reference evidence="13" key="1">
    <citation type="submission" date="2021-02" db="EMBL/GenBank/DDBJ databases">
        <authorList>
            <person name="Nieuwenhuis M."/>
            <person name="Van De Peppel L.J.J."/>
        </authorList>
    </citation>
    <scope>NUCLEOTIDE SEQUENCE</scope>
    <source>
        <strain evidence="13">D49</strain>
    </source>
</reference>
<keyword evidence="4 10" id="KW-0812">Transmembrane</keyword>
<feature type="transmembrane region" description="Helical" evidence="10">
    <location>
        <begin position="222"/>
        <end position="241"/>
    </location>
</feature>
<evidence type="ECO:0000313" key="14">
    <source>
        <dbReference type="Proteomes" id="UP000717328"/>
    </source>
</evidence>
<feature type="compositionally biased region" description="Polar residues" evidence="9">
    <location>
        <begin position="127"/>
        <end position="140"/>
    </location>
</feature>
<evidence type="ECO:0000256" key="8">
    <source>
        <dbReference type="ARBA" id="ARBA00023136"/>
    </source>
</evidence>
<dbReference type="InterPro" id="IPR053952">
    <property type="entry name" value="K_trans_C"/>
</dbReference>
<reference evidence="13" key="2">
    <citation type="submission" date="2021-10" db="EMBL/GenBank/DDBJ databases">
        <title>Phylogenomics reveals ancestral predisposition of the termite-cultivated fungus Termitomyces towards a domesticated lifestyle.</title>
        <authorList>
            <person name="Auxier B."/>
            <person name="Grum-Grzhimaylo A."/>
            <person name="Cardenas M.E."/>
            <person name="Lodge J.D."/>
            <person name="Laessoe T."/>
            <person name="Pedersen O."/>
            <person name="Smith M.E."/>
            <person name="Kuyper T.W."/>
            <person name="Franco-Molano E.A."/>
            <person name="Baroni T.J."/>
            <person name="Aanen D.K."/>
        </authorList>
    </citation>
    <scope>NUCLEOTIDE SEQUENCE</scope>
    <source>
        <strain evidence="13">D49</strain>
    </source>
</reference>
<feature type="transmembrane region" description="Helical" evidence="10">
    <location>
        <begin position="295"/>
        <end position="326"/>
    </location>
</feature>
<dbReference type="EMBL" id="JABCKI010000511">
    <property type="protein sequence ID" value="KAG5650229.1"/>
    <property type="molecule type" value="Genomic_DNA"/>
</dbReference>
<dbReference type="Proteomes" id="UP000717328">
    <property type="component" value="Unassembled WGS sequence"/>
</dbReference>
<feature type="transmembrane region" description="Helical" evidence="10">
    <location>
        <begin position="248"/>
        <end position="266"/>
    </location>
</feature>
<keyword evidence="6 10" id="KW-1133">Transmembrane helix</keyword>
<feature type="transmembrane region" description="Helical" evidence="10">
    <location>
        <begin position="24"/>
        <end position="43"/>
    </location>
</feature>
<feature type="domain" description="K+ potassium transporter C-terminal" evidence="12">
    <location>
        <begin position="512"/>
        <end position="603"/>
    </location>
</feature>
<comment type="caution">
    <text evidence="13">The sequence shown here is derived from an EMBL/GenBank/DDBJ whole genome shotgun (WGS) entry which is preliminary data.</text>
</comment>
<evidence type="ECO:0000256" key="4">
    <source>
        <dbReference type="ARBA" id="ARBA00022692"/>
    </source>
</evidence>